<dbReference type="AlphaFoldDB" id="A0A1J6IGZ4"/>
<comment type="caution">
    <text evidence="1">The sequence shown here is derived from an EMBL/GenBank/DDBJ whole genome shotgun (WGS) entry which is preliminary data.</text>
</comment>
<evidence type="ECO:0000313" key="1">
    <source>
        <dbReference type="EMBL" id="OIS96998.1"/>
    </source>
</evidence>
<dbReference type="Proteomes" id="UP000187609">
    <property type="component" value="Unassembled WGS sequence"/>
</dbReference>
<organism evidence="1 2">
    <name type="scientific">Nicotiana attenuata</name>
    <name type="common">Coyote tobacco</name>
    <dbReference type="NCBI Taxonomy" id="49451"/>
    <lineage>
        <taxon>Eukaryota</taxon>
        <taxon>Viridiplantae</taxon>
        <taxon>Streptophyta</taxon>
        <taxon>Embryophyta</taxon>
        <taxon>Tracheophyta</taxon>
        <taxon>Spermatophyta</taxon>
        <taxon>Magnoliopsida</taxon>
        <taxon>eudicotyledons</taxon>
        <taxon>Gunneridae</taxon>
        <taxon>Pentapetalae</taxon>
        <taxon>asterids</taxon>
        <taxon>lamiids</taxon>
        <taxon>Solanales</taxon>
        <taxon>Solanaceae</taxon>
        <taxon>Nicotianoideae</taxon>
        <taxon>Nicotianeae</taxon>
        <taxon>Nicotiana</taxon>
    </lineage>
</organism>
<dbReference type="EMBL" id="MJEQ01037193">
    <property type="protein sequence ID" value="OIS96998.1"/>
    <property type="molecule type" value="Genomic_DNA"/>
</dbReference>
<sequence>KWQKKRAGIGYQPPIGKTCTGSSWKKAFVPEQVLGTGQSSAPEDDITNGMGKLFVTMVEECYEGFDIKIRTIRDA</sequence>
<dbReference type="Gramene" id="OIS96998">
    <property type="protein sequence ID" value="OIS96998"/>
    <property type="gene ID" value="A4A49_60677"/>
</dbReference>
<proteinExistence type="predicted"/>
<feature type="non-terminal residue" evidence="1">
    <location>
        <position position="75"/>
    </location>
</feature>
<accession>A0A1J6IGZ4</accession>
<keyword evidence="2" id="KW-1185">Reference proteome</keyword>
<feature type="non-terminal residue" evidence="1">
    <location>
        <position position="1"/>
    </location>
</feature>
<name>A0A1J6IGZ4_NICAT</name>
<evidence type="ECO:0000313" key="2">
    <source>
        <dbReference type="Proteomes" id="UP000187609"/>
    </source>
</evidence>
<gene>
    <name evidence="1" type="ORF">A4A49_60677</name>
</gene>
<protein>
    <submittedName>
        <fullName evidence="1">Uncharacterized protein</fullName>
    </submittedName>
</protein>
<reference evidence="1" key="1">
    <citation type="submission" date="2016-11" db="EMBL/GenBank/DDBJ databases">
        <title>The genome of Nicotiana attenuata.</title>
        <authorList>
            <person name="Xu S."/>
            <person name="Brockmoeller T."/>
            <person name="Gaquerel E."/>
            <person name="Navarro A."/>
            <person name="Kuhl H."/>
            <person name="Gase K."/>
            <person name="Ling Z."/>
            <person name="Zhou W."/>
            <person name="Kreitzer C."/>
            <person name="Stanke M."/>
            <person name="Tang H."/>
            <person name="Lyons E."/>
            <person name="Pandey P."/>
            <person name="Pandey S.P."/>
            <person name="Timmermann B."/>
            <person name="Baldwin I.T."/>
        </authorList>
    </citation>
    <scope>NUCLEOTIDE SEQUENCE [LARGE SCALE GENOMIC DNA]</scope>
    <source>
        <strain evidence="1">UT</strain>
    </source>
</reference>